<sequence length="85" mass="8941">MTPVLPQGDGAGVLEILGNLFVEIGFQSTRREVEGLGETVGIVDQASALDLAAQGSFADRLKTFREQGLRGQAFSSAKLASEGLF</sequence>
<geneLocation type="plasmid" evidence="1">
    <name>unnamed2</name>
</geneLocation>
<dbReference type="KEGG" id="kro:BVG79_p2000007"/>
<name>A0A1W6P3H9_9RHOB</name>
<dbReference type="Proteomes" id="UP000242447">
    <property type="component" value="Plasmid unnamed2"/>
</dbReference>
<keyword evidence="1" id="KW-0614">Plasmid</keyword>
<protein>
    <submittedName>
        <fullName evidence="1">Uncharacterized protein</fullName>
    </submittedName>
</protein>
<keyword evidence="2" id="KW-1185">Reference proteome</keyword>
<dbReference type="AlphaFoldDB" id="A0A1W6P3H9"/>
<reference evidence="1 2" key="1">
    <citation type="submission" date="2017-02" db="EMBL/GenBank/DDBJ databases">
        <title>Ketogulonicigenium robustum SPU B003 Genome sequencing and assembly.</title>
        <authorList>
            <person name="Li Y."/>
            <person name="Liu L."/>
            <person name="Wang C."/>
            <person name="Zhang M."/>
            <person name="Zhang T."/>
            <person name="Zhang Y."/>
        </authorList>
    </citation>
    <scope>NUCLEOTIDE SEQUENCE [LARGE SCALE GENOMIC DNA]</scope>
    <source>
        <strain evidence="1 2">SPU_B003</strain>
        <plasmid evidence="1 2">unnamed2</plasmid>
    </source>
</reference>
<organism evidence="1 2">
    <name type="scientific">Ketogulonicigenium robustum</name>
    <dbReference type="NCBI Taxonomy" id="92947"/>
    <lineage>
        <taxon>Bacteria</taxon>
        <taxon>Pseudomonadati</taxon>
        <taxon>Pseudomonadota</taxon>
        <taxon>Alphaproteobacteria</taxon>
        <taxon>Rhodobacterales</taxon>
        <taxon>Roseobacteraceae</taxon>
        <taxon>Ketogulonicigenium</taxon>
    </lineage>
</organism>
<dbReference type="EMBL" id="CP019939">
    <property type="protein sequence ID" value="ARO16026.1"/>
    <property type="molecule type" value="Genomic_DNA"/>
</dbReference>
<proteinExistence type="predicted"/>
<evidence type="ECO:0000313" key="1">
    <source>
        <dbReference type="EMBL" id="ARO16026.1"/>
    </source>
</evidence>
<gene>
    <name evidence="1" type="ORF">BVG79_p2000007</name>
</gene>
<accession>A0A1W6P3H9</accession>
<evidence type="ECO:0000313" key="2">
    <source>
        <dbReference type="Proteomes" id="UP000242447"/>
    </source>
</evidence>